<dbReference type="PROSITE" id="PS51845">
    <property type="entry name" value="PDEASE_I_2"/>
    <property type="match status" value="1"/>
</dbReference>
<dbReference type="InterPro" id="IPR036971">
    <property type="entry name" value="PDEase_catalytic_dom_sf"/>
</dbReference>
<evidence type="ECO:0000256" key="4">
    <source>
        <dbReference type="PIRSR" id="PIRSR623088-2"/>
    </source>
</evidence>
<dbReference type="InterPro" id="IPR003607">
    <property type="entry name" value="HD/PDEase_dom"/>
</dbReference>
<dbReference type="GO" id="GO:0046872">
    <property type="term" value="F:metal ion binding"/>
    <property type="evidence" value="ECO:0007669"/>
    <property type="project" value="UniProtKB-KW"/>
</dbReference>
<reference evidence="7 8" key="1">
    <citation type="journal article" date="2004" name="Science">
        <title>The genome of the diatom Thalassiosira pseudonana: ecology, evolution, and metabolism.</title>
        <authorList>
            <person name="Armbrust E.V."/>
            <person name="Berges J.A."/>
            <person name="Bowler C."/>
            <person name="Green B.R."/>
            <person name="Martinez D."/>
            <person name="Putnam N.H."/>
            <person name="Zhou S."/>
            <person name="Allen A.E."/>
            <person name="Apt K.E."/>
            <person name="Bechner M."/>
            <person name="Brzezinski M.A."/>
            <person name="Chaal B.K."/>
            <person name="Chiovitti A."/>
            <person name="Davis A.K."/>
            <person name="Demarest M.S."/>
            <person name="Detter J.C."/>
            <person name="Glavina T."/>
            <person name="Goodstein D."/>
            <person name="Hadi M.Z."/>
            <person name="Hellsten U."/>
            <person name="Hildebrand M."/>
            <person name="Jenkins B.D."/>
            <person name="Jurka J."/>
            <person name="Kapitonov V.V."/>
            <person name="Kroger N."/>
            <person name="Lau W.W."/>
            <person name="Lane T.W."/>
            <person name="Larimer F.W."/>
            <person name="Lippmeier J.C."/>
            <person name="Lucas S."/>
            <person name="Medina M."/>
            <person name="Montsant A."/>
            <person name="Obornik M."/>
            <person name="Parker M.S."/>
            <person name="Palenik B."/>
            <person name="Pazour G.J."/>
            <person name="Richardson P.M."/>
            <person name="Rynearson T.A."/>
            <person name="Saito M.A."/>
            <person name="Schwartz D.C."/>
            <person name="Thamatrakoln K."/>
            <person name="Valentin K."/>
            <person name="Vardi A."/>
            <person name="Wilkerson F.P."/>
            <person name="Rokhsar D.S."/>
        </authorList>
    </citation>
    <scope>NUCLEOTIDE SEQUENCE [LARGE SCALE GENOMIC DNA]</scope>
    <source>
        <strain evidence="7 8">CCMP1335</strain>
    </source>
</reference>
<feature type="binding site" evidence="4">
    <location>
        <begin position="65"/>
        <end position="69"/>
    </location>
    <ligand>
        <name>AMP</name>
        <dbReference type="ChEBI" id="CHEBI:456215"/>
    </ligand>
</feature>
<evidence type="ECO:0000256" key="3">
    <source>
        <dbReference type="PIRSR" id="PIRSR623088-1"/>
    </source>
</evidence>
<dbReference type="PRINTS" id="PR00387">
    <property type="entry name" value="PDIESTERASE1"/>
</dbReference>
<evidence type="ECO:0000313" key="8">
    <source>
        <dbReference type="Proteomes" id="UP000001449"/>
    </source>
</evidence>
<dbReference type="InterPro" id="IPR023088">
    <property type="entry name" value="PDEase"/>
</dbReference>
<feature type="binding site" evidence="5">
    <location>
        <position position="69"/>
    </location>
    <ligand>
        <name>Zn(2+)</name>
        <dbReference type="ChEBI" id="CHEBI:29105"/>
        <label>1</label>
    </ligand>
</feature>
<dbReference type="Pfam" id="PF00233">
    <property type="entry name" value="PDEase_I"/>
    <property type="match status" value="1"/>
</dbReference>
<dbReference type="GO" id="GO:0141162">
    <property type="term" value="P:negative regulation of cAMP/PKA signal transduction"/>
    <property type="evidence" value="ECO:0000318"/>
    <property type="project" value="GO_Central"/>
</dbReference>
<dbReference type="PaxDb" id="35128-Thaps262976"/>
<dbReference type="RefSeq" id="XP_002291576.1">
    <property type="nucleotide sequence ID" value="XM_002291540.1"/>
</dbReference>
<feature type="non-terminal residue" evidence="7">
    <location>
        <position position="332"/>
    </location>
</feature>
<dbReference type="GO" id="GO:0007165">
    <property type="term" value="P:signal transduction"/>
    <property type="evidence" value="ECO:0007669"/>
    <property type="project" value="InterPro"/>
</dbReference>
<proteinExistence type="predicted"/>
<dbReference type="eggNOG" id="KOG3689">
    <property type="taxonomic scope" value="Eukaryota"/>
</dbReference>
<evidence type="ECO:0000259" key="6">
    <source>
        <dbReference type="PROSITE" id="PS51845"/>
    </source>
</evidence>
<keyword evidence="2 7" id="KW-0378">Hydrolase</keyword>
<feature type="binding site" evidence="4">
    <location>
        <position position="106"/>
    </location>
    <ligand>
        <name>AMP</name>
        <dbReference type="ChEBI" id="CHEBI:456215"/>
    </ligand>
</feature>
<feature type="binding site" evidence="5">
    <location>
        <position position="105"/>
    </location>
    <ligand>
        <name>Zn(2+)</name>
        <dbReference type="ChEBI" id="CHEBI:29105"/>
        <label>1</label>
    </ligand>
</feature>
<name>B8C496_THAPS</name>
<dbReference type="PROSITE" id="PS00126">
    <property type="entry name" value="PDEASE_I_1"/>
    <property type="match status" value="1"/>
</dbReference>
<dbReference type="SUPFAM" id="SSF109604">
    <property type="entry name" value="HD-domain/PDEase-like"/>
    <property type="match status" value="1"/>
</dbReference>
<dbReference type="PANTHER" id="PTHR11347">
    <property type="entry name" value="CYCLIC NUCLEOTIDE PHOSPHODIESTERASE"/>
    <property type="match status" value="1"/>
</dbReference>
<keyword evidence="8" id="KW-1185">Reference proteome</keyword>
<evidence type="ECO:0000313" key="7">
    <source>
        <dbReference type="EMBL" id="EED91683.1"/>
    </source>
</evidence>
<dbReference type="EMBL" id="CM000643">
    <property type="protein sequence ID" value="EED91683.1"/>
    <property type="molecule type" value="Genomic_DNA"/>
</dbReference>
<feature type="domain" description="PDEase" evidence="6">
    <location>
        <begin position="1"/>
        <end position="326"/>
    </location>
</feature>
<gene>
    <name evidence="7" type="ORF">THAPSDRAFT_262976</name>
</gene>
<organism evidence="7 8">
    <name type="scientific">Thalassiosira pseudonana</name>
    <name type="common">Marine diatom</name>
    <name type="synonym">Cyclotella nana</name>
    <dbReference type="NCBI Taxonomy" id="35128"/>
    <lineage>
        <taxon>Eukaryota</taxon>
        <taxon>Sar</taxon>
        <taxon>Stramenopiles</taxon>
        <taxon>Ochrophyta</taxon>
        <taxon>Bacillariophyta</taxon>
        <taxon>Coscinodiscophyceae</taxon>
        <taxon>Thalassiosirophycidae</taxon>
        <taxon>Thalassiosirales</taxon>
        <taxon>Thalassiosiraceae</taxon>
        <taxon>Thalassiosira</taxon>
    </lineage>
</organism>
<keyword evidence="1 5" id="KW-0479">Metal-binding</keyword>
<dbReference type="KEGG" id="tps:THAPSDRAFT_262976"/>
<dbReference type="InterPro" id="IPR002073">
    <property type="entry name" value="PDEase_catalytic_dom"/>
</dbReference>
<feature type="binding site" evidence="4">
    <location>
        <position position="233"/>
    </location>
    <ligand>
        <name>AMP</name>
        <dbReference type="ChEBI" id="CHEBI:456215"/>
    </ligand>
</feature>
<dbReference type="GO" id="GO:0047555">
    <property type="term" value="F:3',5'-cyclic-GMP phosphodiesterase activity"/>
    <property type="evidence" value="ECO:0000318"/>
    <property type="project" value="GO_Central"/>
</dbReference>
<dbReference type="STRING" id="35128.B8C496"/>
<evidence type="ECO:0000256" key="1">
    <source>
        <dbReference type="ARBA" id="ARBA00022723"/>
    </source>
</evidence>
<dbReference type="HOGENOM" id="CLU_005940_6_2_1"/>
<sequence>KSLASWDFNVVELAKLCNGNPLLFVGWAPECQDGYDFVSNYEVKIPTLCSFLRVTESDYIANAYHNNTHAADVLQTLNTILQLGGDEFAHSSLDIFSLLVAATIHDVKHPGLNNNFQVNSRSELAVQYNDVSVLENYSLTWFYQKLLGPERDSSIDIFSGLNKQQFSVSRSIIIKAVLDTDMTHHFSMMKRISSHKETLEGKSRRDWLTPYTSRGCSYSPSMDMLTFLLHLSDISNPAKPLFEYWTDRILEECYAQGDKEASLSLPISPLCDRATTSKKQCQIGFIKFVVKPAYDILGEIIPAFGAVVSPHIQKSELFWEEYEDDVGVAKEE</sequence>
<feature type="binding site" evidence="5">
    <location>
        <position position="106"/>
    </location>
    <ligand>
        <name>Zn(2+)</name>
        <dbReference type="ChEBI" id="CHEBI:29105"/>
        <label>2</label>
    </ligand>
</feature>
<dbReference type="OMA" id="CLMDEFA"/>
<feature type="active site" description="Proton donor" evidence="3">
    <location>
        <position position="65"/>
    </location>
</feature>
<dbReference type="GO" id="GO:0004115">
    <property type="term" value="F:3',5'-cyclic-AMP phosphodiesterase activity"/>
    <property type="evidence" value="ECO:0000318"/>
    <property type="project" value="GO_Central"/>
</dbReference>
<dbReference type="Gene3D" id="1.10.1300.10">
    <property type="entry name" value="3'5'-cyclic nucleotide phosphodiesterase, catalytic domain"/>
    <property type="match status" value="1"/>
</dbReference>
<feature type="binding site" evidence="5">
    <location>
        <position position="233"/>
    </location>
    <ligand>
        <name>Zn(2+)</name>
        <dbReference type="ChEBI" id="CHEBI:29105"/>
        <label>1</label>
    </ligand>
</feature>
<dbReference type="EC" id="3.1.4.17" evidence="7"/>
<evidence type="ECO:0000256" key="2">
    <source>
        <dbReference type="ARBA" id="ARBA00022801"/>
    </source>
</evidence>
<dbReference type="GeneID" id="7442754"/>
<feature type="binding site" evidence="5">
    <location>
        <position position="106"/>
    </location>
    <ligand>
        <name>Zn(2+)</name>
        <dbReference type="ChEBI" id="CHEBI:29105"/>
        <label>1</label>
    </ligand>
</feature>
<feature type="binding site" evidence="4">
    <location>
        <position position="282"/>
    </location>
    <ligand>
        <name>AMP</name>
        <dbReference type="ChEBI" id="CHEBI:456215"/>
    </ligand>
</feature>
<reference evidence="7 8" key="2">
    <citation type="journal article" date="2008" name="Nature">
        <title>The Phaeodactylum genome reveals the evolutionary history of diatom genomes.</title>
        <authorList>
            <person name="Bowler C."/>
            <person name="Allen A.E."/>
            <person name="Badger J.H."/>
            <person name="Grimwood J."/>
            <person name="Jabbari K."/>
            <person name="Kuo A."/>
            <person name="Maheswari U."/>
            <person name="Martens C."/>
            <person name="Maumus F."/>
            <person name="Otillar R.P."/>
            <person name="Rayko E."/>
            <person name="Salamov A."/>
            <person name="Vandepoele K."/>
            <person name="Beszteri B."/>
            <person name="Gruber A."/>
            <person name="Heijde M."/>
            <person name="Katinka M."/>
            <person name="Mock T."/>
            <person name="Valentin K."/>
            <person name="Verret F."/>
            <person name="Berges J.A."/>
            <person name="Brownlee C."/>
            <person name="Cadoret J.P."/>
            <person name="Chiovitti A."/>
            <person name="Choi C.J."/>
            <person name="Coesel S."/>
            <person name="De Martino A."/>
            <person name="Detter J.C."/>
            <person name="Durkin C."/>
            <person name="Falciatore A."/>
            <person name="Fournet J."/>
            <person name="Haruta M."/>
            <person name="Huysman M.J."/>
            <person name="Jenkins B.D."/>
            <person name="Jiroutova K."/>
            <person name="Jorgensen R.E."/>
            <person name="Joubert Y."/>
            <person name="Kaplan A."/>
            <person name="Kroger N."/>
            <person name="Kroth P.G."/>
            <person name="La Roche J."/>
            <person name="Lindquist E."/>
            <person name="Lommer M."/>
            <person name="Martin-Jezequel V."/>
            <person name="Lopez P.J."/>
            <person name="Lucas S."/>
            <person name="Mangogna M."/>
            <person name="McGinnis K."/>
            <person name="Medlin L.K."/>
            <person name="Montsant A."/>
            <person name="Oudot-Le Secq M.P."/>
            <person name="Napoli C."/>
            <person name="Obornik M."/>
            <person name="Parker M.S."/>
            <person name="Petit J.L."/>
            <person name="Porcel B.M."/>
            <person name="Poulsen N."/>
            <person name="Robison M."/>
            <person name="Rychlewski L."/>
            <person name="Rynearson T.A."/>
            <person name="Schmutz J."/>
            <person name="Shapiro H."/>
            <person name="Siaut M."/>
            <person name="Stanley M."/>
            <person name="Sussman M.R."/>
            <person name="Taylor A.R."/>
            <person name="Vardi A."/>
            <person name="von Dassow P."/>
            <person name="Vyverman W."/>
            <person name="Willis A."/>
            <person name="Wyrwicz L.S."/>
            <person name="Rokhsar D.S."/>
            <person name="Weissenbach J."/>
            <person name="Armbrust E.V."/>
            <person name="Green B.R."/>
            <person name="Van de Peer Y."/>
            <person name="Grigoriev I.V."/>
        </authorList>
    </citation>
    <scope>NUCLEOTIDE SEQUENCE [LARGE SCALE GENOMIC DNA]</scope>
    <source>
        <strain evidence="7 8">CCMP1335</strain>
    </source>
</reference>
<protein>
    <submittedName>
        <fullName evidence="7">3',5'-cyclic amp phosphodiesterase</fullName>
        <ecNumber evidence="7">3.1.4.17</ecNumber>
    </submittedName>
</protein>
<accession>B8C496</accession>
<dbReference type="InterPro" id="IPR023174">
    <property type="entry name" value="PDEase_CS"/>
</dbReference>
<dbReference type="CDD" id="cd00077">
    <property type="entry name" value="HDc"/>
    <property type="match status" value="1"/>
</dbReference>
<dbReference type="Proteomes" id="UP000001449">
    <property type="component" value="Chromosome 6"/>
</dbReference>
<dbReference type="AlphaFoldDB" id="B8C496"/>
<evidence type="ECO:0000256" key="5">
    <source>
        <dbReference type="PIRSR" id="PIRSR623088-3"/>
    </source>
</evidence>
<dbReference type="InParanoid" id="B8C496"/>